<evidence type="ECO:0000256" key="5">
    <source>
        <dbReference type="ARBA" id="ARBA00022821"/>
    </source>
</evidence>
<dbReference type="GO" id="GO:0061809">
    <property type="term" value="F:NAD+ nucleosidase activity, cyclic ADP-ribose generating"/>
    <property type="evidence" value="ECO:0007669"/>
    <property type="project" value="UniProtKB-EC"/>
</dbReference>
<dbReference type="AlphaFoldDB" id="A0A7N2LCR6"/>
<evidence type="ECO:0000256" key="6">
    <source>
        <dbReference type="ARBA" id="ARBA00023027"/>
    </source>
</evidence>
<dbReference type="GO" id="GO:0006952">
    <property type="term" value="P:defense response"/>
    <property type="evidence" value="ECO:0007669"/>
    <property type="project" value="UniProtKB-KW"/>
</dbReference>
<dbReference type="InterPro" id="IPR036390">
    <property type="entry name" value="WH_DNA-bd_sf"/>
</dbReference>
<dbReference type="Gene3D" id="3.40.50.300">
    <property type="entry name" value="P-loop containing nucleotide triphosphate hydrolases"/>
    <property type="match status" value="1"/>
</dbReference>
<dbReference type="InterPro" id="IPR035897">
    <property type="entry name" value="Toll_tir_struct_dom_sf"/>
</dbReference>
<dbReference type="PANTHER" id="PTHR11017:SF570">
    <property type="entry name" value="DISEASE RESISTANCE PROTEIN (TIR-NBS CLASS)-RELATED"/>
    <property type="match status" value="1"/>
</dbReference>
<sequence length="1169" mass="132972">MVILNKAYEYDAFLSFRGEDTRMGFTSTLKGILEMRTIKTFMDDGIPRGEEISAELIKAIGSSMVSIIVFSENYASSTWCLDELVKIIECKKNGQMVKVIPIFYKVDPAKVRHQKGKFGEHLKEHEKKIEDNMKKVQKWRKALTRASNFTGHHYKGNYGPSEFKIIQDISEEILSVKLDCTKISATKYLVGINSRISDVIYRCLDLQSKFSCTLGIYGLPGVGKTTIAKAIFDTIRHRFDGSSFLENVREKSKRNDVVIQLQETLCNEILGYRNLTVGSTSRENNMTIERLYHKRILVVLDDVEKLEKIEFFFENFDRFASGSRIIITTRDKHLLDTLQKYCCVRYYKVKALNVHESRELFCQHALGRNRPDKDSLELVNQFIHYAKGLPLALKIIGAELYGKTNDEWKSALEKYKRYPNGDIQEILKISYDGLEQPQQEIFLDIACFLKGEKKDFVVDILTSIYCYEPHHDIKRLIDKCLIAVSRDGKLWMHDLIQQMGQNLEQSRLLCYKGAPQALIVNKGLNAIRGIAVDLPEERNMQLDFEKMKNLIYLKIRNGISEDLEFLSHELRLFEWYGFSLTSFPSNFFLQNLVALRMQGRHIQLDEHFERYRFKSLKYMSFRECKNIRILPDLSVIAPNIKELDMSRCENLVEVHQSVGLLEKLELWNLNGCKNLKIIPRSLQLKSLRRFRLFGCESLENFLEIQQGTEILVLPSSIGDLTSLSSLHIGSKNYTDLPSSFSKLQHLRHLHMFNWENFPKALDTPGCLPKLDKLYFCNSNTTTLPEIGSRFPQLGYLNIQGCCKLQEIPRLPPSIKYVDARNCYSLDSQSRRRLLSQFGDMVGLPQSIACVMGPSNQDSLSEMDYDTSKIGSTSEFEMDVASEFEMDVASEFETDLASKFPLDWRDSYELLLPGTRIPKWFNHQSVGSSISFSIYNDLKSSAFALCVAFKVEIKVNKPKRFKNFTCSIVAAGVPPFNKQKLVESSKTQDAYCPLCEVAEDSVLHLFQSCPFAKGLWYGGQWGFRVEMIQAQSVMEFIERIIDHPSELLAKRVTIDEFISYFQKKGQTQGSCDFSGTATVGQTAPTVASASCVYPASPSQTVTTTTTTPTTTPSTPTTSTTTPLVFGSGISPTGSGSTGINDSSATLPLITRGTNLFFSLGLTLWLVLLWA</sequence>
<reference evidence="10" key="2">
    <citation type="submission" date="2021-01" db="UniProtKB">
        <authorList>
            <consortium name="EnsemblPlants"/>
        </authorList>
    </citation>
    <scope>IDENTIFICATION</scope>
</reference>
<dbReference type="InterPro" id="IPR042197">
    <property type="entry name" value="Apaf_helical"/>
</dbReference>
<protein>
    <recommendedName>
        <fullName evidence="1">ADP-ribosyl cyclase/cyclic ADP-ribose hydrolase</fullName>
        <ecNumber evidence="1">3.2.2.6</ecNumber>
    </recommendedName>
</protein>
<accession>A0A7N2LCR6</accession>
<dbReference type="PROSITE" id="PS50104">
    <property type="entry name" value="TIR"/>
    <property type="match status" value="1"/>
</dbReference>
<dbReference type="SUPFAM" id="SSF52540">
    <property type="entry name" value="P-loop containing nucleoside triphosphate hydrolases"/>
    <property type="match status" value="1"/>
</dbReference>
<dbReference type="GO" id="GO:0007165">
    <property type="term" value="P:signal transduction"/>
    <property type="evidence" value="ECO:0007669"/>
    <property type="project" value="InterPro"/>
</dbReference>
<dbReference type="SUPFAM" id="SSF52200">
    <property type="entry name" value="Toll/Interleukin receptor TIR domain"/>
    <property type="match status" value="1"/>
</dbReference>
<dbReference type="EMBL" id="LRBV02000003">
    <property type="status" value="NOT_ANNOTATED_CDS"/>
    <property type="molecule type" value="Genomic_DNA"/>
</dbReference>
<dbReference type="InterPro" id="IPR027417">
    <property type="entry name" value="P-loop_NTPase"/>
</dbReference>
<dbReference type="Pfam" id="PF01582">
    <property type="entry name" value="TIR"/>
    <property type="match status" value="1"/>
</dbReference>
<dbReference type="PRINTS" id="PR00364">
    <property type="entry name" value="DISEASERSIST"/>
</dbReference>
<keyword evidence="11" id="KW-1185">Reference proteome</keyword>
<evidence type="ECO:0000313" key="10">
    <source>
        <dbReference type="EnsemblPlants" id="QL03p072384:mrna"/>
    </source>
</evidence>
<dbReference type="SUPFAM" id="SSF46785">
    <property type="entry name" value="Winged helix' DNA-binding domain"/>
    <property type="match status" value="1"/>
</dbReference>
<feature type="region of interest" description="Disordered" evidence="8">
    <location>
        <begin position="1099"/>
        <end position="1123"/>
    </location>
</feature>
<dbReference type="InterPro" id="IPR045344">
    <property type="entry name" value="C-JID"/>
</dbReference>
<dbReference type="Gramene" id="QL03p072384:mrna">
    <property type="protein sequence ID" value="QL03p072384:mrna"/>
    <property type="gene ID" value="QL03p072384"/>
</dbReference>
<dbReference type="InterPro" id="IPR058192">
    <property type="entry name" value="WHD_ROQ1-like"/>
</dbReference>
<evidence type="ECO:0000256" key="8">
    <source>
        <dbReference type="SAM" id="MobiDB-lite"/>
    </source>
</evidence>
<proteinExistence type="predicted"/>
<dbReference type="OMA" id="ECKNIRI"/>
<evidence type="ECO:0000256" key="4">
    <source>
        <dbReference type="ARBA" id="ARBA00022801"/>
    </source>
</evidence>
<dbReference type="SMART" id="SM00255">
    <property type="entry name" value="TIR"/>
    <property type="match status" value="1"/>
</dbReference>
<dbReference type="Gene3D" id="1.10.8.430">
    <property type="entry name" value="Helical domain of apoptotic protease-activating factors"/>
    <property type="match status" value="1"/>
</dbReference>
<dbReference type="SUPFAM" id="SSF52058">
    <property type="entry name" value="L domain-like"/>
    <property type="match status" value="1"/>
</dbReference>
<keyword evidence="2" id="KW-0433">Leucine-rich repeat</keyword>
<dbReference type="InterPro" id="IPR002182">
    <property type="entry name" value="NB-ARC"/>
</dbReference>
<feature type="domain" description="TIR" evidence="9">
    <location>
        <begin position="8"/>
        <end position="177"/>
    </location>
</feature>
<dbReference type="Gene3D" id="3.80.10.10">
    <property type="entry name" value="Ribonuclease Inhibitor"/>
    <property type="match status" value="2"/>
</dbReference>
<organism evidence="10 11">
    <name type="scientific">Quercus lobata</name>
    <name type="common">Valley oak</name>
    <dbReference type="NCBI Taxonomy" id="97700"/>
    <lineage>
        <taxon>Eukaryota</taxon>
        <taxon>Viridiplantae</taxon>
        <taxon>Streptophyta</taxon>
        <taxon>Embryophyta</taxon>
        <taxon>Tracheophyta</taxon>
        <taxon>Spermatophyta</taxon>
        <taxon>Magnoliopsida</taxon>
        <taxon>eudicotyledons</taxon>
        <taxon>Gunneridae</taxon>
        <taxon>Pentapetalae</taxon>
        <taxon>rosids</taxon>
        <taxon>fabids</taxon>
        <taxon>Fagales</taxon>
        <taxon>Fagaceae</taxon>
        <taxon>Quercus</taxon>
    </lineage>
</organism>
<evidence type="ECO:0000313" key="11">
    <source>
        <dbReference type="Proteomes" id="UP000594261"/>
    </source>
</evidence>
<dbReference type="EnsemblPlants" id="QL03p072384:mrna">
    <property type="protein sequence ID" value="QL03p072384:mrna"/>
    <property type="gene ID" value="QL03p072384"/>
</dbReference>
<evidence type="ECO:0000256" key="3">
    <source>
        <dbReference type="ARBA" id="ARBA00022737"/>
    </source>
</evidence>
<dbReference type="Pfam" id="PF00931">
    <property type="entry name" value="NB-ARC"/>
    <property type="match status" value="1"/>
</dbReference>
<dbReference type="Gene3D" id="3.40.50.10140">
    <property type="entry name" value="Toll/interleukin-1 receptor homology (TIR) domain"/>
    <property type="match status" value="1"/>
</dbReference>
<reference evidence="10 11" key="1">
    <citation type="journal article" date="2016" name="G3 (Bethesda)">
        <title>First Draft Assembly and Annotation of the Genome of a California Endemic Oak Quercus lobata Nee (Fagaceae).</title>
        <authorList>
            <person name="Sork V.L."/>
            <person name="Fitz-Gibbon S.T."/>
            <person name="Puiu D."/>
            <person name="Crepeau M."/>
            <person name="Gugger P.F."/>
            <person name="Sherman R."/>
            <person name="Stevens K."/>
            <person name="Langley C.H."/>
            <person name="Pellegrini M."/>
            <person name="Salzberg S.L."/>
        </authorList>
    </citation>
    <scope>NUCLEOTIDE SEQUENCE [LARGE SCALE GENOMIC DNA]</scope>
    <source>
        <strain evidence="10 11">cv. SW786</strain>
    </source>
</reference>
<dbReference type="InterPro" id="IPR032675">
    <property type="entry name" value="LRR_dom_sf"/>
</dbReference>
<dbReference type="EC" id="3.2.2.6" evidence="1"/>
<evidence type="ECO:0000256" key="7">
    <source>
        <dbReference type="ARBA" id="ARBA00047304"/>
    </source>
</evidence>
<dbReference type="GO" id="GO:0043531">
    <property type="term" value="F:ADP binding"/>
    <property type="evidence" value="ECO:0007669"/>
    <property type="project" value="InterPro"/>
</dbReference>
<keyword evidence="4" id="KW-0378">Hydrolase</keyword>
<dbReference type="InParanoid" id="A0A7N2LCR6"/>
<dbReference type="InterPro" id="IPR000157">
    <property type="entry name" value="TIR_dom"/>
</dbReference>
<dbReference type="Pfam" id="PF23282">
    <property type="entry name" value="WHD_ROQ1"/>
    <property type="match status" value="1"/>
</dbReference>
<dbReference type="Pfam" id="PF20160">
    <property type="entry name" value="C-JID"/>
    <property type="match status" value="1"/>
</dbReference>
<evidence type="ECO:0000259" key="9">
    <source>
        <dbReference type="PROSITE" id="PS50104"/>
    </source>
</evidence>
<comment type="catalytic activity">
    <reaction evidence="7">
        <text>NAD(+) + H2O = ADP-D-ribose + nicotinamide + H(+)</text>
        <dbReference type="Rhea" id="RHEA:16301"/>
        <dbReference type="ChEBI" id="CHEBI:15377"/>
        <dbReference type="ChEBI" id="CHEBI:15378"/>
        <dbReference type="ChEBI" id="CHEBI:17154"/>
        <dbReference type="ChEBI" id="CHEBI:57540"/>
        <dbReference type="ChEBI" id="CHEBI:57967"/>
        <dbReference type="EC" id="3.2.2.6"/>
    </reaction>
    <physiologicalReaction direction="left-to-right" evidence="7">
        <dbReference type="Rhea" id="RHEA:16302"/>
    </physiologicalReaction>
</comment>
<dbReference type="Proteomes" id="UP000594261">
    <property type="component" value="Chromosome 3"/>
</dbReference>
<name>A0A7N2LCR6_QUELO</name>
<keyword evidence="6" id="KW-0520">NAD</keyword>
<dbReference type="InterPro" id="IPR044974">
    <property type="entry name" value="Disease_R_plants"/>
</dbReference>
<keyword evidence="5" id="KW-0611">Plant defense</keyword>
<keyword evidence="3" id="KW-0677">Repeat</keyword>
<dbReference type="PANTHER" id="PTHR11017">
    <property type="entry name" value="LEUCINE-RICH REPEAT-CONTAINING PROTEIN"/>
    <property type="match status" value="1"/>
</dbReference>
<dbReference type="FunFam" id="3.40.50.10140:FF:000007">
    <property type="entry name" value="Disease resistance protein (TIR-NBS-LRR class)"/>
    <property type="match status" value="1"/>
</dbReference>
<evidence type="ECO:0000256" key="2">
    <source>
        <dbReference type="ARBA" id="ARBA00022614"/>
    </source>
</evidence>
<evidence type="ECO:0000256" key="1">
    <source>
        <dbReference type="ARBA" id="ARBA00011982"/>
    </source>
</evidence>